<sequence>MLITPSVSSSSATTKDDHHALEYIISPYESLTHLLRASAAADMTFDRLLPQGSDCTSLEKMKLHQPPTPACAPNTLNLSPKHPGTTGARGPSSGTSDVVDHLKASPRYSFKPCRVQVLAAGMEVPTPREGFKTARGPPGFDVLRSTLLQVAPRLAAPIAASLAGAVDIVLDGVGLGW</sequence>
<organism evidence="2 3">
    <name type="scientific">Roridomyces roridus</name>
    <dbReference type="NCBI Taxonomy" id="1738132"/>
    <lineage>
        <taxon>Eukaryota</taxon>
        <taxon>Fungi</taxon>
        <taxon>Dikarya</taxon>
        <taxon>Basidiomycota</taxon>
        <taxon>Agaricomycotina</taxon>
        <taxon>Agaricomycetes</taxon>
        <taxon>Agaricomycetidae</taxon>
        <taxon>Agaricales</taxon>
        <taxon>Marasmiineae</taxon>
        <taxon>Mycenaceae</taxon>
        <taxon>Roridomyces</taxon>
    </lineage>
</organism>
<evidence type="ECO:0000256" key="1">
    <source>
        <dbReference type="SAM" id="MobiDB-lite"/>
    </source>
</evidence>
<reference evidence="2" key="1">
    <citation type="submission" date="2023-03" db="EMBL/GenBank/DDBJ databases">
        <title>Massive genome expansion in bonnet fungi (Mycena s.s.) driven by repeated elements and novel gene families across ecological guilds.</title>
        <authorList>
            <consortium name="Lawrence Berkeley National Laboratory"/>
            <person name="Harder C.B."/>
            <person name="Miyauchi S."/>
            <person name="Viragh M."/>
            <person name="Kuo A."/>
            <person name="Thoen E."/>
            <person name="Andreopoulos B."/>
            <person name="Lu D."/>
            <person name="Skrede I."/>
            <person name="Drula E."/>
            <person name="Henrissat B."/>
            <person name="Morin E."/>
            <person name="Kohler A."/>
            <person name="Barry K."/>
            <person name="LaButti K."/>
            <person name="Morin E."/>
            <person name="Salamov A."/>
            <person name="Lipzen A."/>
            <person name="Mereny Z."/>
            <person name="Hegedus B."/>
            <person name="Baldrian P."/>
            <person name="Stursova M."/>
            <person name="Weitz H."/>
            <person name="Taylor A."/>
            <person name="Grigoriev I.V."/>
            <person name="Nagy L.G."/>
            <person name="Martin F."/>
            <person name="Kauserud H."/>
        </authorList>
    </citation>
    <scope>NUCLEOTIDE SEQUENCE</scope>
    <source>
        <strain evidence="2">9284</strain>
    </source>
</reference>
<protein>
    <submittedName>
        <fullName evidence="2">Uncharacterized protein</fullName>
    </submittedName>
</protein>
<dbReference type="Proteomes" id="UP001221142">
    <property type="component" value="Unassembled WGS sequence"/>
</dbReference>
<keyword evidence="3" id="KW-1185">Reference proteome</keyword>
<dbReference type="EMBL" id="JARKIF010000002">
    <property type="protein sequence ID" value="KAJ7647634.1"/>
    <property type="molecule type" value="Genomic_DNA"/>
</dbReference>
<comment type="caution">
    <text evidence="2">The sequence shown here is derived from an EMBL/GenBank/DDBJ whole genome shotgun (WGS) entry which is preliminary data.</text>
</comment>
<name>A0AAD7CFX1_9AGAR</name>
<gene>
    <name evidence="2" type="ORF">FB45DRAFT_1101459</name>
</gene>
<evidence type="ECO:0000313" key="3">
    <source>
        <dbReference type="Proteomes" id="UP001221142"/>
    </source>
</evidence>
<evidence type="ECO:0000313" key="2">
    <source>
        <dbReference type="EMBL" id="KAJ7647634.1"/>
    </source>
</evidence>
<feature type="region of interest" description="Disordered" evidence="1">
    <location>
        <begin position="63"/>
        <end position="98"/>
    </location>
</feature>
<accession>A0AAD7CFX1</accession>
<dbReference type="AlphaFoldDB" id="A0AAD7CFX1"/>
<proteinExistence type="predicted"/>